<reference evidence="1" key="1">
    <citation type="submission" date="2023-06" db="EMBL/GenBank/DDBJ databases">
        <title>Itaconate inhibition of nontuberculous mycobacteria.</title>
        <authorList>
            <person name="Breen P."/>
            <person name="Zimbric M."/>
            <person name="Caverly L."/>
        </authorList>
    </citation>
    <scope>NUCLEOTIDE SEQUENCE</scope>
    <source>
        <strain evidence="1">FLAC1071</strain>
    </source>
</reference>
<dbReference type="EMBL" id="JASZZX010000004">
    <property type="protein sequence ID" value="MDM3925921.1"/>
    <property type="molecule type" value="Genomic_DNA"/>
</dbReference>
<dbReference type="Proteomes" id="UP001529272">
    <property type="component" value="Unassembled WGS sequence"/>
</dbReference>
<sequence length="111" mass="11580">MPFAPGICVVLPGALGVVAAEVPAAAELEVAADEAGVVVELPASPDLFAEHPPPTSATLAIATEIVAVRIAFARISIPLELCSPRYCRPKVMLFPFATREQGLRSTTADLQ</sequence>
<reference evidence="1" key="2">
    <citation type="submission" date="2023-06" db="EMBL/GenBank/DDBJ databases">
        <authorList>
            <person name="Spilker T."/>
        </authorList>
    </citation>
    <scope>NUCLEOTIDE SEQUENCE</scope>
    <source>
        <strain evidence="1">FLAC1071</strain>
    </source>
</reference>
<dbReference type="RefSeq" id="WP_145958861.1">
    <property type="nucleotide sequence ID" value="NZ_CP015267.1"/>
</dbReference>
<protein>
    <recommendedName>
        <fullName evidence="3">Secreted protein</fullName>
    </recommendedName>
</protein>
<accession>A0ABT7NY40</accession>
<keyword evidence="2" id="KW-1185">Reference proteome</keyword>
<comment type="caution">
    <text evidence="1">The sequence shown here is derived from an EMBL/GenBank/DDBJ whole genome shotgun (WGS) entry which is preliminary data.</text>
</comment>
<gene>
    <name evidence="1" type="ORF">QRB35_07765</name>
</gene>
<evidence type="ECO:0000313" key="2">
    <source>
        <dbReference type="Proteomes" id="UP001529272"/>
    </source>
</evidence>
<name>A0ABT7NY40_MYCIT</name>
<evidence type="ECO:0000313" key="1">
    <source>
        <dbReference type="EMBL" id="MDM3925921.1"/>
    </source>
</evidence>
<evidence type="ECO:0008006" key="3">
    <source>
        <dbReference type="Google" id="ProtNLM"/>
    </source>
</evidence>
<proteinExistence type="predicted"/>
<organism evidence="1 2">
    <name type="scientific">Mycobacterium intracellulare subsp. chimaera</name>
    <dbReference type="NCBI Taxonomy" id="222805"/>
    <lineage>
        <taxon>Bacteria</taxon>
        <taxon>Bacillati</taxon>
        <taxon>Actinomycetota</taxon>
        <taxon>Actinomycetes</taxon>
        <taxon>Mycobacteriales</taxon>
        <taxon>Mycobacteriaceae</taxon>
        <taxon>Mycobacterium</taxon>
        <taxon>Mycobacterium avium complex (MAC)</taxon>
    </lineage>
</organism>